<evidence type="ECO:0000256" key="5">
    <source>
        <dbReference type="ARBA" id="ARBA00022832"/>
    </source>
</evidence>
<dbReference type="RefSeq" id="WP_079164879.1">
    <property type="nucleotide sequence ID" value="NZ_CP016438.1"/>
</dbReference>
<keyword evidence="3 9" id="KW-0444">Lipid biosynthesis</keyword>
<dbReference type="CDD" id="cd00830">
    <property type="entry name" value="KAS_III"/>
    <property type="match status" value="1"/>
</dbReference>
<reference evidence="11 12" key="1">
    <citation type="submission" date="2016-07" db="EMBL/GenBank/DDBJ databases">
        <title>Enhancement of antibiotic productionsby engineered nitrateutilization in actinobacteria.</title>
        <authorList>
            <person name="Meng S.C."/>
        </authorList>
    </citation>
    <scope>NUCLEOTIDE SEQUENCE [LARGE SCALE GENOMIC DNA]</scope>
    <source>
        <strain evidence="11 12">NRRL 2936</strain>
    </source>
</reference>
<keyword evidence="7 9" id="KW-0275">Fatty acid biosynthesis</keyword>
<evidence type="ECO:0000256" key="1">
    <source>
        <dbReference type="ARBA" id="ARBA00008642"/>
    </source>
</evidence>
<feature type="active site" evidence="9">
    <location>
        <position position="281"/>
    </location>
</feature>
<feature type="active site" evidence="9">
    <location>
        <position position="139"/>
    </location>
</feature>
<dbReference type="EC" id="2.3.1.180" evidence="9"/>
<comment type="catalytic activity">
    <reaction evidence="9">
        <text>malonyl-[ACP] + acetyl-CoA + H(+) = 3-oxobutanoyl-[ACP] + CO2 + CoA</text>
        <dbReference type="Rhea" id="RHEA:12080"/>
        <dbReference type="Rhea" id="RHEA-COMP:9623"/>
        <dbReference type="Rhea" id="RHEA-COMP:9625"/>
        <dbReference type="ChEBI" id="CHEBI:15378"/>
        <dbReference type="ChEBI" id="CHEBI:16526"/>
        <dbReference type="ChEBI" id="CHEBI:57287"/>
        <dbReference type="ChEBI" id="CHEBI:57288"/>
        <dbReference type="ChEBI" id="CHEBI:78449"/>
        <dbReference type="ChEBI" id="CHEBI:78450"/>
        <dbReference type="EC" id="2.3.1.180"/>
    </reaction>
</comment>
<evidence type="ECO:0000256" key="2">
    <source>
        <dbReference type="ARBA" id="ARBA00022490"/>
    </source>
</evidence>
<keyword evidence="4 9" id="KW-0808">Transferase</keyword>
<keyword evidence="2 9" id="KW-0963">Cytoplasm</keyword>
<dbReference type="OrthoDB" id="9815506at2"/>
<proteinExistence type="inferred from homology"/>
<dbReference type="STRING" id="1915.SLINC_6434"/>
<evidence type="ECO:0000256" key="8">
    <source>
        <dbReference type="ARBA" id="ARBA00023315"/>
    </source>
</evidence>
<dbReference type="NCBIfam" id="NF006829">
    <property type="entry name" value="PRK09352.1"/>
    <property type="match status" value="1"/>
</dbReference>
<dbReference type="Proteomes" id="UP000092598">
    <property type="component" value="Chromosome"/>
</dbReference>
<evidence type="ECO:0000313" key="11">
    <source>
        <dbReference type="EMBL" id="ANS68658.1"/>
    </source>
</evidence>
<organism evidence="11 12">
    <name type="scientific">Streptomyces lincolnensis</name>
    <dbReference type="NCBI Taxonomy" id="1915"/>
    <lineage>
        <taxon>Bacteria</taxon>
        <taxon>Bacillati</taxon>
        <taxon>Actinomycetota</taxon>
        <taxon>Actinomycetes</taxon>
        <taxon>Kitasatosporales</taxon>
        <taxon>Streptomycetaceae</taxon>
        <taxon>Streptomyces</taxon>
    </lineage>
</organism>
<dbReference type="GO" id="GO:0006633">
    <property type="term" value="P:fatty acid biosynthetic process"/>
    <property type="evidence" value="ECO:0007669"/>
    <property type="project" value="UniProtKB-UniRule"/>
</dbReference>
<dbReference type="GO" id="GO:0004315">
    <property type="term" value="F:3-oxoacyl-[acyl-carrier-protein] synthase activity"/>
    <property type="evidence" value="ECO:0007669"/>
    <property type="project" value="InterPro"/>
</dbReference>
<feature type="region of interest" description="ACP-binding" evidence="9">
    <location>
        <begin position="282"/>
        <end position="286"/>
    </location>
</feature>
<keyword evidence="9" id="KW-0511">Multifunctional enzyme</keyword>
<protein>
    <recommendedName>
        <fullName evidence="9">Beta-ketoacyl-[acyl-carrier-protein] synthase III</fullName>
        <shortName evidence="9">Beta-ketoacyl-ACP synthase III</shortName>
        <shortName evidence="9">KAS III</shortName>
        <ecNumber evidence="9">2.3.1.180</ecNumber>
    </recommendedName>
    <alternativeName>
        <fullName evidence="9">3-oxoacyl-[acyl-carrier-protein] synthase 3</fullName>
    </alternativeName>
    <alternativeName>
        <fullName evidence="9">3-oxoacyl-[acyl-carrier-protein] synthase III</fullName>
    </alternativeName>
</protein>
<evidence type="ECO:0000256" key="9">
    <source>
        <dbReference type="HAMAP-Rule" id="MF_01815"/>
    </source>
</evidence>
<dbReference type="EMBL" id="CP016438">
    <property type="protein sequence ID" value="ANS68658.1"/>
    <property type="molecule type" value="Genomic_DNA"/>
</dbReference>
<dbReference type="PANTHER" id="PTHR34069">
    <property type="entry name" value="3-OXOACYL-[ACYL-CARRIER-PROTEIN] SYNTHASE 3"/>
    <property type="match status" value="1"/>
</dbReference>
<feature type="active site" evidence="9">
    <location>
        <position position="311"/>
    </location>
</feature>
<dbReference type="Pfam" id="PF08541">
    <property type="entry name" value="ACP_syn_III_C"/>
    <property type="match status" value="1"/>
</dbReference>
<evidence type="ECO:0000256" key="10">
    <source>
        <dbReference type="SAM" id="MobiDB-lite"/>
    </source>
</evidence>
<comment type="subcellular location">
    <subcellularLocation>
        <location evidence="9">Cytoplasm</location>
    </subcellularLocation>
</comment>
<comment type="domain">
    <text evidence="9">The last Arg residue of the ACP-binding site is essential for the weak association between ACP/AcpP and FabH.</text>
</comment>
<dbReference type="PANTHER" id="PTHR34069:SF2">
    <property type="entry name" value="BETA-KETOACYL-[ACYL-CARRIER-PROTEIN] SYNTHASE III"/>
    <property type="match status" value="1"/>
</dbReference>
<comment type="subunit">
    <text evidence="9">Homodimer.</text>
</comment>
<gene>
    <name evidence="9" type="primary">fabH</name>
    <name evidence="11" type="ORF">SLINC_6434</name>
</gene>
<feature type="region of interest" description="Disordered" evidence="10">
    <location>
        <begin position="1"/>
        <end position="29"/>
    </location>
</feature>
<keyword evidence="5 9" id="KW-0276">Fatty acid metabolism</keyword>
<dbReference type="HAMAP" id="MF_01815">
    <property type="entry name" value="FabH"/>
    <property type="match status" value="1"/>
</dbReference>
<dbReference type="GO" id="GO:0033818">
    <property type="term" value="F:beta-ketoacyl-acyl-carrier-protein synthase III activity"/>
    <property type="evidence" value="ECO:0007669"/>
    <property type="project" value="UniProtKB-UniRule"/>
</dbReference>
<feature type="compositionally biased region" description="Low complexity" evidence="10">
    <location>
        <begin position="8"/>
        <end position="18"/>
    </location>
</feature>
<comment type="function">
    <text evidence="9">Catalyzes the condensation reaction of fatty acid synthesis by the addition to an acyl acceptor of two carbons from malonyl-ACP. Catalyzes the first condensation reaction which initiates fatty acid synthesis and may therefore play a role in governing the total rate of fatty acid production. Possesses both acetoacetyl-ACP synthase and acetyl transacylase activities. Its substrate specificity determines the biosynthesis of branched-chain and/or straight-chain of fatty acids.</text>
</comment>
<evidence type="ECO:0000256" key="4">
    <source>
        <dbReference type="ARBA" id="ARBA00022679"/>
    </source>
</evidence>
<dbReference type="KEGG" id="sls:SLINC_6434"/>
<name>A0A1B1MJ80_STRLN</name>
<evidence type="ECO:0000256" key="7">
    <source>
        <dbReference type="ARBA" id="ARBA00023160"/>
    </source>
</evidence>
<accession>A0A1B1MJ80</accession>
<dbReference type="PATRIC" id="fig|1915.4.peg.7106"/>
<dbReference type="NCBIfam" id="TIGR00747">
    <property type="entry name" value="fabH"/>
    <property type="match status" value="1"/>
</dbReference>
<evidence type="ECO:0000313" key="12">
    <source>
        <dbReference type="Proteomes" id="UP000092598"/>
    </source>
</evidence>
<dbReference type="InterPro" id="IPR016039">
    <property type="entry name" value="Thiolase-like"/>
</dbReference>
<evidence type="ECO:0000256" key="6">
    <source>
        <dbReference type="ARBA" id="ARBA00023098"/>
    </source>
</evidence>
<dbReference type="InterPro" id="IPR013747">
    <property type="entry name" value="ACP_syn_III_C"/>
</dbReference>
<sequence length="367" mass="38043">MDDRARPDASAPQPAAADAGRDPAPPPGRRAAVLCGLAGWVPSGTVTNADLEARLDTTDEWIRSRTGIAQRHKVSPGTATRELAVEAGRLALKSAGRDSVDSVVLATVTPDRHCPATAPEVAAALGLGPVAAHDVSAVCAGFLYALASAVGSIAAGFADHVLVIGAETFSAIVDPDDRNTAIIFGDAAGAVVLRAGHPDEPGALGPIRLGSDGTQSDLIQIPAGGARQRLAGTAAEPGEYYLRMQGRKVYRHAKERMGQAAVEVLERSGWRIEDVDRLATHQANARITEAVAEELGVPRDRVLSNIEHVGNTSAASLPLLLADAASSGRLRPHHRVLLAAFGAGLAWGAASLTWPDVTALSVHSYLD</sequence>
<comment type="pathway">
    <text evidence="9">Lipid metabolism; fatty acid biosynthesis.</text>
</comment>
<dbReference type="GO" id="GO:0044550">
    <property type="term" value="P:secondary metabolite biosynthetic process"/>
    <property type="evidence" value="ECO:0007669"/>
    <property type="project" value="TreeGrafter"/>
</dbReference>
<keyword evidence="6 9" id="KW-0443">Lipid metabolism</keyword>
<evidence type="ECO:0000256" key="3">
    <source>
        <dbReference type="ARBA" id="ARBA00022516"/>
    </source>
</evidence>
<dbReference type="SUPFAM" id="SSF53901">
    <property type="entry name" value="Thiolase-like"/>
    <property type="match status" value="1"/>
</dbReference>
<dbReference type="Gene3D" id="3.40.47.10">
    <property type="match status" value="1"/>
</dbReference>
<dbReference type="InterPro" id="IPR013751">
    <property type="entry name" value="ACP_syn_III_N"/>
</dbReference>
<dbReference type="GO" id="GO:0005737">
    <property type="term" value="C:cytoplasm"/>
    <property type="evidence" value="ECO:0007669"/>
    <property type="project" value="UniProtKB-SubCell"/>
</dbReference>
<dbReference type="InterPro" id="IPR004655">
    <property type="entry name" value="FabH"/>
</dbReference>
<dbReference type="AlphaFoldDB" id="A0A1B1MJ80"/>
<comment type="similarity">
    <text evidence="1 9">Belongs to the thiolase-like superfamily. FabH family.</text>
</comment>
<keyword evidence="12" id="KW-1185">Reference proteome</keyword>
<dbReference type="UniPathway" id="UPA00094"/>
<dbReference type="Pfam" id="PF08545">
    <property type="entry name" value="ACP_syn_III"/>
    <property type="match status" value="1"/>
</dbReference>
<keyword evidence="8 9" id="KW-0012">Acyltransferase</keyword>